<dbReference type="CDD" id="cd06251">
    <property type="entry name" value="M14_ASTE_ASPA-like"/>
    <property type="match status" value="1"/>
</dbReference>
<evidence type="ECO:0000256" key="1">
    <source>
        <dbReference type="ARBA" id="ARBA00001947"/>
    </source>
</evidence>
<evidence type="ECO:0000313" key="6">
    <source>
        <dbReference type="EMBL" id="MDN5212405.1"/>
    </source>
</evidence>
<comment type="caution">
    <text evidence="6">The sequence shown here is derived from an EMBL/GenBank/DDBJ whole genome shotgun (WGS) entry which is preliminary data.</text>
</comment>
<dbReference type="Gene3D" id="3.40.630.10">
    <property type="entry name" value="Zn peptidases"/>
    <property type="match status" value="1"/>
</dbReference>
<dbReference type="Pfam" id="PF24827">
    <property type="entry name" value="AstE_AspA_cat"/>
    <property type="match status" value="1"/>
</dbReference>
<dbReference type="EMBL" id="JAUJEB010000001">
    <property type="protein sequence ID" value="MDN5212405.1"/>
    <property type="molecule type" value="Genomic_DNA"/>
</dbReference>
<dbReference type="RefSeq" id="WP_346757722.1">
    <property type="nucleotide sequence ID" value="NZ_JAUJEB010000001.1"/>
</dbReference>
<dbReference type="InterPro" id="IPR043795">
    <property type="entry name" value="N-alpha-Ac-DABA-like"/>
</dbReference>
<evidence type="ECO:0000313" key="7">
    <source>
        <dbReference type="Proteomes" id="UP001172083"/>
    </source>
</evidence>
<organism evidence="6 7">
    <name type="scientific">Agaribacillus aureus</name>
    <dbReference type="NCBI Taxonomy" id="3051825"/>
    <lineage>
        <taxon>Bacteria</taxon>
        <taxon>Pseudomonadati</taxon>
        <taxon>Bacteroidota</taxon>
        <taxon>Cytophagia</taxon>
        <taxon>Cytophagales</taxon>
        <taxon>Splendidivirgaceae</taxon>
        <taxon>Agaribacillus</taxon>
    </lineage>
</organism>
<keyword evidence="3" id="KW-0378">Hydrolase</keyword>
<dbReference type="PANTHER" id="PTHR37326:SF1">
    <property type="entry name" value="BLL3975 PROTEIN"/>
    <property type="match status" value="1"/>
</dbReference>
<feature type="domain" description="Succinylglutamate desuccinylase/Aspartoacylase catalytic" evidence="5">
    <location>
        <begin position="51"/>
        <end position="229"/>
    </location>
</feature>
<dbReference type="InterPro" id="IPR053138">
    <property type="entry name" value="N-alpha-Ac-DABA_deacetylase"/>
</dbReference>
<evidence type="ECO:0000259" key="5">
    <source>
        <dbReference type="Pfam" id="PF24827"/>
    </source>
</evidence>
<dbReference type="InterPro" id="IPR055438">
    <property type="entry name" value="AstE_AspA_cat"/>
</dbReference>
<reference evidence="6" key="1">
    <citation type="submission" date="2023-06" db="EMBL/GenBank/DDBJ databases">
        <title>Genomic of Agaribacillus aureum.</title>
        <authorList>
            <person name="Wang G."/>
        </authorList>
    </citation>
    <scope>NUCLEOTIDE SEQUENCE</scope>
    <source>
        <strain evidence="6">BMA12</strain>
    </source>
</reference>
<dbReference type="PIRSF" id="PIRSF039012">
    <property type="entry name" value="ASP"/>
    <property type="match status" value="1"/>
</dbReference>
<evidence type="ECO:0000256" key="3">
    <source>
        <dbReference type="ARBA" id="ARBA00022801"/>
    </source>
</evidence>
<keyword evidence="2" id="KW-0479">Metal-binding</keyword>
<protein>
    <submittedName>
        <fullName evidence="6">Succinylglutamate desuccinylase/aspartoacylase family protein</fullName>
    </submittedName>
</protein>
<dbReference type="PANTHER" id="PTHR37326">
    <property type="entry name" value="BLL3975 PROTEIN"/>
    <property type="match status" value="1"/>
</dbReference>
<evidence type="ECO:0000256" key="2">
    <source>
        <dbReference type="ARBA" id="ARBA00022723"/>
    </source>
</evidence>
<comment type="cofactor">
    <cofactor evidence="1">
        <name>Zn(2+)</name>
        <dbReference type="ChEBI" id="CHEBI:29105"/>
    </cofactor>
</comment>
<dbReference type="SUPFAM" id="SSF53187">
    <property type="entry name" value="Zn-dependent exopeptidases"/>
    <property type="match status" value="1"/>
</dbReference>
<name>A0ABT8L6H4_9BACT</name>
<keyword evidence="7" id="KW-1185">Reference proteome</keyword>
<gene>
    <name evidence="6" type="ORF">QQ020_10125</name>
</gene>
<proteinExistence type="predicted"/>
<keyword evidence="4" id="KW-0862">Zinc</keyword>
<dbReference type="Proteomes" id="UP001172083">
    <property type="component" value="Unassembled WGS sequence"/>
</dbReference>
<accession>A0ABT8L6H4</accession>
<sequence length="321" mass="35862">MMKDIYPVLTELNINKFENNTINKAWIHLTEDGIGRPILIPVIVARGKQKGPVLGLSAVVHGNELNGIKVIHKLFSQINIADLSGTIVGVPIVNMPSVLLLKRMFTDNVDLNRIMPGKTDGNESEIYTHRLLDRIFRRFEYLIDLHTASFGRINSYYIRVNPKSDSAMKMAQLQNAQIILHSKRVDGTLRGAVLEMGINAITVEVGDPNTFQKGMIRSGLTGIYNLISYLGMLEEEIEESQQESIICKKSKWLYTDQGGILEVYPKLLEIVEKGATIARLSNAFGELIKEYHAPYEGVIIGKSTMPIGQTGSRIIHLGKMM</sequence>
<evidence type="ECO:0000256" key="4">
    <source>
        <dbReference type="ARBA" id="ARBA00022833"/>
    </source>
</evidence>